<name>A0A1I5XT36_9FIRM</name>
<keyword evidence="1" id="KW-1133">Transmembrane helix</keyword>
<keyword evidence="3" id="KW-1185">Reference proteome</keyword>
<reference evidence="3" key="1">
    <citation type="submission" date="2016-10" db="EMBL/GenBank/DDBJ databases">
        <authorList>
            <person name="Varghese N."/>
            <person name="Submissions S."/>
        </authorList>
    </citation>
    <scope>NUCLEOTIDE SEQUENCE [LARGE SCALE GENOMIC DNA]</scope>
    <source>
        <strain evidence="3">P18</strain>
    </source>
</reference>
<accession>A0A1I5XT36</accession>
<evidence type="ECO:0000313" key="2">
    <source>
        <dbReference type="EMBL" id="SFQ35084.1"/>
    </source>
</evidence>
<feature type="transmembrane region" description="Helical" evidence="1">
    <location>
        <begin position="12"/>
        <end position="34"/>
    </location>
</feature>
<feature type="transmembrane region" description="Helical" evidence="1">
    <location>
        <begin position="54"/>
        <end position="76"/>
    </location>
</feature>
<keyword evidence="1" id="KW-0472">Membrane</keyword>
<sequence length="83" mass="9631">MIRRQFEKTDKMPLKIIVWPAVASLLYGIIALGLNAARILDGPYFFLKVYEQSAVVIVTWFAIIAVLCLGLALLYYKLKWRRR</sequence>
<proteinExistence type="predicted"/>
<organism evidence="2 3">
    <name type="scientific">Butyrivibrio proteoclasticus</name>
    <dbReference type="NCBI Taxonomy" id="43305"/>
    <lineage>
        <taxon>Bacteria</taxon>
        <taxon>Bacillati</taxon>
        <taxon>Bacillota</taxon>
        <taxon>Clostridia</taxon>
        <taxon>Lachnospirales</taxon>
        <taxon>Lachnospiraceae</taxon>
        <taxon>Butyrivibrio</taxon>
    </lineage>
</organism>
<protein>
    <submittedName>
        <fullName evidence="2">Uncharacterized protein</fullName>
    </submittedName>
</protein>
<evidence type="ECO:0000313" key="3">
    <source>
        <dbReference type="Proteomes" id="UP000182624"/>
    </source>
</evidence>
<dbReference type="AlphaFoldDB" id="A0A1I5XT36"/>
<gene>
    <name evidence="2" type="ORF">SAMN04487928_1377</name>
</gene>
<keyword evidence="1" id="KW-0812">Transmembrane</keyword>
<dbReference type="Proteomes" id="UP000182624">
    <property type="component" value="Unassembled WGS sequence"/>
</dbReference>
<dbReference type="EMBL" id="FOXO01000037">
    <property type="protein sequence ID" value="SFQ35084.1"/>
    <property type="molecule type" value="Genomic_DNA"/>
</dbReference>
<evidence type="ECO:0000256" key="1">
    <source>
        <dbReference type="SAM" id="Phobius"/>
    </source>
</evidence>